<evidence type="ECO:0000313" key="2">
    <source>
        <dbReference type="EMBL" id="MBM7703978.1"/>
    </source>
</evidence>
<dbReference type="RefSeq" id="WP_205188003.1">
    <property type="nucleotide sequence ID" value="NZ_JAFBFC010000005.1"/>
</dbReference>
<accession>A0ABS2QWY4</accession>
<gene>
    <name evidence="2" type="ORF">JOC83_002828</name>
</gene>
<dbReference type="Proteomes" id="UP000809829">
    <property type="component" value="Unassembled WGS sequence"/>
</dbReference>
<evidence type="ECO:0000259" key="1">
    <source>
        <dbReference type="Pfam" id="PF04230"/>
    </source>
</evidence>
<dbReference type="EMBL" id="JAFBFC010000005">
    <property type="protein sequence ID" value="MBM7703978.1"/>
    <property type="molecule type" value="Genomic_DNA"/>
</dbReference>
<dbReference type="GO" id="GO:0016740">
    <property type="term" value="F:transferase activity"/>
    <property type="evidence" value="ECO:0007669"/>
    <property type="project" value="UniProtKB-KW"/>
</dbReference>
<feature type="domain" description="Polysaccharide pyruvyl transferase" evidence="1">
    <location>
        <begin position="15"/>
        <end position="311"/>
    </location>
</feature>
<sequence>MNVGIIGNYGHDNNGDEAILSGILSQLTDELSVKKENIIVFSNNPENTMNRYGVQAVRLLHKKGSFATSILATVKENFATMKKLDLLIIGGGGLLMDMYKRDAPLYSTLGLLGHYAGCKVAIYGVGAGPITTKPGTFFIKTLSSKVDSISVRDEQSKALLKSIGVKKDVQVIGDPAFFVRANRKKETQFEVQKVAVTAVPYFSKQYWPSSNEDVYQSYIHGMAKNLDELVKQKGVTVTFFSTKYPQDIEVTKDIARLMEHKEAVTVLEDNLYPEKIVEICAEHDVVIGTRLHSLILSVVAKTPIVGIGYHHKVKDFMKTINQMANFVEIDKLHQNNQQFVSLIEQMNKEWDKTNETFTNLSSQFRQEAAKGLEQLTKLM</sequence>
<dbReference type="PANTHER" id="PTHR36836">
    <property type="entry name" value="COLANIC ACID BIOSYNTHESIS PROTEIN WCAK"/>
    <property type="match status" value="1"/>
</dbReference>
<protein>
    <submittedName>
        <fullName evidence="2">Polysaccharide pyruvyl transferase CsaB</fullName>
    </submittedName>
</protein>
<proteinExistence type="predicted"/>
<name>A0ABS2QWY4_9BACI</name>
<dbReference type="Pfam" id="PF04230">
    <property type="entry name" value="PS_pyruv_trans"/>
    <property type="match status" value="1"/>
</dbReference>
<dbReference type="InterPro" id="IPR007345">
    <property type="entry name" value="Polysacch_pyruvyl_Trfase"/>
</dbReference>
<keyword evidence="2" id="KW-0808">Transferase</keyword>
<organism evidence="2 3">
    <name type="scientific">Priestia iocasae</name>
    <dbReference type="NCBI Taxonomy" id="2291674"/>
    <lineage>
        <taxon>Bacteria</taxon>
        <taxon>Bacillati</taxon>
        <taxon>Bacillota</taxon>
        <taxon>Bacilli</taxon>
        <taxon>Bacillales</taxon>
        <taxon>Bacillaceae</taxon>
        <taxon>Priestia</taxon>
    </lineage>
</organism>
<comment type="caution">
    <text evidence="2">The sequence shown here is derived from an EMBL/GenBank/DDBJ whole genome shotgun (WGS) entry which is preliminary data.</text>
</comment>
<reference evidence="2 3" key="1">
    <citation type="submission" date="2021-01" db="EMBL/GenBank/DDBJ databases">
        <title>Genomic Encyclopedia of Type Strains, Phase IV (KMG-IV): sequencing the most valuable type-strain genomes for metagenomic binning, comparative biology and taxonomic classification.</title>
        <authorList>
            <person name="Goeker M."/>
        </authorList>
    </citation>
    <scope>NUCLEOTIDE SEQUENCE [LARGE SCALE GENOMIC DNA]</scope>
    <source>
        <strain evidence="2 3">DSM 104297</strain>
    </source>
</reference>
<dbReference type="PANTHER" id="PTHR36836:SF1">
    <property type="entry name" value="COLANIC ACID BIOSYNTHESIS PROTEIN WCAK"/>
    <property type="match status" value="1"/>
</dbReference>
<evidence type="ECO:0000313" key="3">
    <source>
        <dbReference type="Proteomes" id="UP000809829"/>
    </source>
</evidence>
<keyword evidence="3" id="KW-1185">Reference proteome</keyword>